<keyword evidence="3" id="KW-0808">Transferase</keyword>
<evidence type="ECO:0000256" key="4">
    <source>
        <dbReference type="ARBA" id="ARBA00022691"/>
    </source>
</evidence>
<gene>
    <name evidence="6" type="ORF">KSP40_PGU001146</name>
</gene>
<comment type="caution">
    <text evidence="6">The sequence shown here is derived from an EMBL/GenBank/DDBJ whole genome shotgun (WGS) entry which is preliminary data.</text>
</comment>
<accession>A0ABR2LY59</accession>
<dbReference type="CDD" id="cd02440">
    <property type="entry name" value="AdoMet_MTases"/>
    <property type="match status" value="1"/>
</dbReference>
<dbReference type="InterPro" id="IPR007848">
    <property type="entry name" value="Small_mtfrase_dom"/>
</dbReference>
<dbReference type="EMBL" id="JBBWWR010000014">
    <property type="protein sequence ID" value="KAK8953449.1"/>
    <property type="molecule type" value="Genomic_DNA"/>
</dbReference>
<protein>
    <recommendedName>
        <fullName evidence="5">Methyltransferase small domain-containing protein</fullName>
    </recommendedName>
</protein>
<keyword evidence="7" id="KW-1185">Reference proteome</keyword>
<dbReference type="InterPro" id="IPR029063">
    <property type="entry name" value="SAM-dependent_MTases_sf"/>
</dbReference>
<evidence type="ECO:0000259" key="5">
    <source>
        <dbReference type="Pfam" id="PF05175"/>
    </source>
</evidence>
<dbReference type="Pfam" id="PF05175">
    <property type="entry name" value="MTS"/>
    <property type="match status" value="1"/>
</dbReference>
<comment type="similarity">
    <text evidence="1">Belongs to the eukaryotic/archaeal PrmC-related family.</text>
</comment>
<proteinExistence type="inferred from homology"/>
<evidence type="ECO:0000256" key="1">
    <source>
        <dbReference type="ARBA" id="ARBA00006149"/>
    </source>
</evidence>
<evidence type="ECO:0000313" key="7">
    <source>
        <dbReference type="Proteomes" id="UP001412067"/>
    </source>
</evidence>
<dbReference type="Gene3D" id="3.40.50.150">
    <property type="entry name" value="Vaccinia Virus protein VP39"/>
    <property type="match status" value="1"/>
</dbReference>
<evidence type="ECO:0000313" key="6">
    <source>
        <dbReference type="EMBL" id="KAK8953449.1"/>
    </source>
</evidence>
<dbReference type="PANTHER" id="PTHR45875">
    <property type="entry name" value="METHYLTRANSFERASE N6AMT1"/>
    <property type="match status" value="1"/>
</dbReference>
<dbReference type="InterPro" id="IPR002052">
    <property type="entry name" value="DNA_methylase_N6_adenine_CS"/>
</dbReference>
<organism evidence="6 7">
    <name type="scientific">Platanthera guangdongensis</name>
    <dbReference type="NCBI Taxonomy" id="2320717"/>
    <lineage>
        <taxon>Eukaryota</taxon>
        <taxon>Viridiplantae</taxon>
        <taxon>Streptophyta</taxon>
        <taxon>Embryophyta</taxon>
        <taxon>Tracheophyta</taxon>
        <taxon>Spermatophyta</taxon>
        <taxon>Magnoliopsida</taxon>
        <taxon>Liliopsida</taxon>
        <taxon>Asparagales</taxon>
        <taxon>Orchidaceae</taxon>
        <taxon>Orchidoideae</taxon>
        <taxon>Orchideae</taxon>
        <taxon>Orchidinae</taxon>
        <taxon>Platanthera</taxon>
    </lineage>
</organism>
<dbReference type="PROSITE" id="PS00092">
    <property type="entry name" value="N6_MTASE"/>
    <property type="match status" value="1"/>
</dbReference>
<reference evidence="6 7" key="1">
    <citation type="journal article" date="2022" name="Nat. Plants">
        <title>Genomes of leafy and leafless Platanthera orchids illuminate the evolution of mycoheterotrophy.</title>
        <authorList>
            <person name="Li M.H."/>
            <person name="Liu K.W."/>
            <person name="Li Z."/>
            <person name="Lu H.C."/>
            <person name="Ye Q.L."/>
            <person name="Zhang D."/>
            <person name="Wang J.Y."/>
            <person name="Li Y.F."/>
            <person name="Zhong Z.M."/>
            <person name="Liu X."/>
            <person name="Yu X."/>
            <person name="Liu D.K."/>
            <person name="Tu X.D."/>
            <person name="Liu B."/>
            <person name="Hao Y."/>
            <person name="Liao X.Y."/>
            <person name="Jiang Y.T."/>
            <person name="Sun W.H."/>
            <person name="Chen J."/>
            <person name="Chen Y.Q."/>
            <person name="Ai Y."/>
            <person name="Zhai J.W."/>
            <person name="Wu S.S."/>
            <person name="Zhou Z."/>
            <person name="Hsiao Y.Y."/>
            <person name="Wu W.L."/>
            <person name="Chen Y.Y."/>
            <person name="Lin Y.F."/>
            <person name="Hsu J.L."/>
            <person name="Li C.Y."/>
            <person name="Wang Z.W."/>
            <person name="Zhao X."/>
            <person name="Zhong W.Y."/>
            <person name="Ma X.K."/>
            <person name="Ma L."/>
            <person name="Huang J."/>
            <person name="Chen G.Z."/>
            <person name="Huang M.Z."/>
            <person name="Huang L."/>
            <person name="Peng D.H."/>
            <person name="Luo Y.B."/>
            <person name="Zou S.Q."/>
            <person name="Chen S.P."/>
            <person name="Lan S."/>
            <person name="Tsai W.C."/>
            <person name="Van de Peer Y."/>
            <person name="Liu Z.J."/>
        </authorList>
    </citation>
    <scope>NUCLEOTIDE SEQUENCE [LARGE SCALE GENOMIC DNA]</scope>
    <source>
        <strain evidence="6">Lor288</strain>
    </source>
</reference>
<dbReference type="Proteomes" id="UP001412067">
    <property type="component" value="Unassembled WGS sequence"/>
</dbReference>
<dbReference type="SUPFAM" id="SSF53335">
    <property type="entry name" value="S-adenosyl-L-methionine-dependent methyltransferases"/>
    <property type="match status" value="1"/>
</dbReference>
<evidence type="ECO:0000256" key="2">
    <source>
        <dbReference type="ARBA" id="ARBA00022603"/>
    </source>
</evidence>
<name>A0ABR2LY59_9ASPA</name>
<dbReference type="InterPro" id="IPR004557">
    <property type="entry name" value="PrmC-related"/>
</dbReference>
<sequence length="245" mass="27052">MLSNIAQIRLVGQNPEVYEPCDDSFALVDALLADQANLLNMQPRFCMEVGCGSGYVITSLATMLRHESSAVQYFATDINPHAVETTSATLEAHGLQAEIICTDIASGLGKRLSGMMDVIVVNPPYVPTPEEEVGYKGITSSWAGGENGRKVIDRILPAVHELLSEKGWFYIVTLTANNPSQICLVMREMGYASRIVVQRSTEEESLQVIKFWRENTANVKDDTSLGSWISQIPLLSFWRSSRFSS</sequence>
<keyword evidence="4" id="KW-0949">S-adenosyl-L-methionine</keyword>
<feature type="domain" description="Methyltransferase small" evidence="5">
    <location>
        <begin position="43"/>
        <end position="126"/>
    </location>
</feature>
<evidence type="ECO:0000256" key="3">
    <source>
        <dbReference type="ARBA" id="ARBA00022679"/>
    </source>
</evidence>
<dbReference type="InterPro" id="IPR052190">
    <property type="entry name" value="Euk-Arch_PrmC-MTase"/>
</dbReference>
<dbReference type="PANTHER" id="PTHR45875:SF1">
    <property type="entry name" value="METHYLTRANSFERASE N6AMT1"/>
    <property type="match status" value="1"/>
</dbReference>
<dbReference type="NCBIfam" id="TIGR00537">
    <property type="entry name" value="hemK_rel_arch"/>
    <property type="match status" value="1"/>
</dbReference>
<keyword evidence="2" id="KW-0489">Methyltransferase</keyword>